<dbReference type="InterPro" id="IPR020084">
    <property type="entry name" value="NUDIX_hydrolase_CS"/>
</dbReference>
<dbReference type="GO" id="GO:0016787">
    <property type="term" value="F:hydrolase activity"/>
    <property type="evidence" value="ECO:0007669"/>
    <property type="project" value="UniProtKB-KW"/>
</dbReference>
<dbReference type="Pfam" id="PF00293">
    <property type="entry name" value="NUDIX"/>
    <property type="match status" value="1"/>
</dbReference>
<reference evidence="5 6" key="1">
    <citation type="submission" date="2018-12" db="EMBL/GenBank/DDBJ databases">
        <authorList>
            <person name="Li K."/>
        </authorList>
    </citation>
    <scope>NUCLEOTIDE SEQUENCE [LARGE SCALE GENOMIC DNA]</scope>
    <source>
        <strain evidence="6">CR22</strain>
    </source>
</reference>
<feature type="domain" description="Nudix hydrolase" evidence="4">
    <location>
        <begin position="45"/>
        <end position="178"/>
    </location>
</feature>
<dbReference type="Proteomes" id="UP000280197">
    <property type="component" value="Chromosome"/>
</dbReference>
<accession>A0A3S9I0I8</accession>
<dbReference type="InterPro" id="IPR000086">
    <property type="entry name" value="NUDIX_hydrolase_dom"/>
</dbReference>
<dbReference type="RefSeq" id="WP_126272033.1">
    <property type="nucleotide sequence ID" value="NZ_CP034463.1"/>
</dbReference>
<name>A0A3S9I0I8_9ACTN</name>
<evidence type="ECO:0000256" key="2">
    <source>
        <dbReference type="ARBA" id="ARBA00022801"/>
    </source>
</evidence>
<sequence length="271" mass="28745">MNSDGRWHKRGSRTLFAGGPNNRIRLAVDDAVRPDGATVAYPHVAAPDSVRVLAVHRGQVAMVTQHHYLHGSITDLPGGLVDEGEAPEDAARRELAEEAGLQATWLFSLGAVATARATSTEKAHLYLAHGCTPGPTSQDAGESVRAHWSSWHELAEPDVTALQAVMPFPLGDAASLAAVQRNGVALRAIGGTLPTRGDDLLASAWAAYTVAALRDPIADDRLSLVWLDLAIGGFAEGAVILTELEAAYEGLDNEQAWEHAAQQFWSLAQGV</sequence>
<dbReference type="PANTHER" id="PTHR43736">
    <property type="entry name" value="ADP-RIBOSE PYROPHOSPHATASE"/>
    <property type="match status" value="1"/>
</dbReference>
<dbReference type="PANTHER" id="PTHR43736:SF1">
    <property type="entry name" value="DIHYDRONEOPTERIN TRIPHOSPHATE DIPHOSPHATASE"/>
    <property type="match status" value="1"/>
</dbReference>
<dbReference type="KEGG" id="saqu:EJC51_18085"/>
<evidence type="ECO:0000256" key="1">
    <source>
        <dbReference type="ARBA" id="ARBA00005582"/>
    </source>
</evidence>
<protein>
    <submittedName>
        <fullName evidence="5">NUDIX hydrolase</fullName>
    </submittedName>
</protein>
<evidence type="ECO:0000256" key="3">
    <source>
        <dbReference type="RuleBase" id="RU003476"/>
    </source>
</evidence>
<dbReference type="PRINTS" id="PR00502">
    <property type="entry name" value="NUDIXFAMILY"/>
</dbReference>
<dbReference type="PROSITE" id="PS00893">
    <property type="entry name" value="NUDIX_BOX"/>
    <property type="match status" value="1"/>
</dbReference>
<dbReference type="Gene3D" id="3.90.79.10">
    <property type="entry name" value="Nucleoside Triphosphate Pyrophosphohydrolase"/>
    <property type="match status" value="1"/>
</dbReference>
<keyword evidence="2 3" id="KW-0378">Hydrolase</keyword>
<dbReference type="SUPFAM" id="SSF55811">
    <property type="entry name" value="Nudix"/>
    <property type="match status" value="1"/>
</dbReference>
<organism evidence="5 6">
    <name type="scientific">Streptomyces aquilus</name>
    <dbReference type="NCBI Taxonomy" id="2548456"/>
    <lineage>
        <taxon>Bacteria</taxon>
        <taxon>Bacillati</taxon>
        <taxon>Actinomycetota</taxon>
        <taxon>Actinomycetes</taxon>
        <taxon>Kitasatosporales</taxon>
        <taxon>Streptomycetaceae</taxon>
        <taxon>Streptomyces</taxon>
    </lineage>
</organism>
<dbReference type="AlphaFoldDB" id="A0A3S9I0I8"/>
<dbReference type="CDD" id="cd03424">
    <property type="entry name" value="NUDIX_ADPRase_Nudt5_UGPPase_Nudt14"/>
    <property type="match status" value="1"/>
</dbReference>
<evidence type="ECO:0000313" key="5">
    <source>
        <dbReference type="EMBL" id="AZP17842.1"/>
    </source>
</evidence>
<proteinExistence type="inferred from homology"/>
<comment type="similarity">
    <text evidence="1 3">Belongs to the Nudix hydrolase family.</text>
</comment>
<dbReference type="InterPro" id="IPR015797">
    <property type="entry name" value="NUDIX_hydrolase-like_dom_sf"/>
</dbReference>
<gene>
    <name evidence="5" type="ORF">EJC51_18085</name>
</gene>
<dbReference type="EMBL" id="CP034463">
    <property type="protein sequence ID" value="AZP17842.1"/>
    <property type="molecule type" value="Genomic_DNA"/>
</dbReference>
<keyword evidence="6" id="KW-1185">Reference proteome</keyword>
<evidence type="ECO:0000259" key="4">
    <source>
        <dbReference type="PROSITE" id="PS51462"/>
    </source>
</evidence>
<dbReference type="InterPro" id="IPR020476">
    <property type="entry name" value="Nudix_hydrolase"/>
</dbReference>
<dbReference type="PROSITE" id="PS51462">
    <property type="entry name" value="NUDIX"/>
    <property type="match status" value="1"/>
</dbReference>
<evidence type="ECO:0000313" key="6">
    <source>
        <dbReference type="Proteomes" id="UP000280197"/>
    </source>
</evidence>